<keyword evidence="1" id="KW-1133">Transmembrane helix</keyword>
<comment type="caution">
    <text evidence="3">The sequence shown here is derived from an EMBL/GenBank/DDBJ whole genome shotgun (WGS) entry which is preliminary data.</text>
</comment>
<organism evidence="3 4">
    <name type="scientific">Guptibacillus hwajinpoensis</name>
    <dbReference type="NCBI Taxonomy" id="208199"/>
    <lineage>
        <taxon>Bacteria</taxon>
        <taxon>Bacillati</taxon>
        <taxon>Bacillota</taxon>
        <taxon>Bacilli</taxon>
        <taxon>Bacillales</taxon>
        <taxon>Guptibacillaceae</taxon>
        <taxon>Guptibacillus</taxon>
    </lineage>
</organism>
<keyword evidence="1" id="KW-0472">Membrane</keyword>
<evidence type="ECO:0000313" key="3">
    <source>
        <dbReference type="EMBL" id="MYL64310.1"/>
    </source>
</evidence>
<feature type="transmembrane region" description="Helical" evidence="1">
    <location>
        <begin position="6"/>
        <end position="22"/>
    </location>
</feature>
<dbReference type="InterPro" id="IPR007695">
    <property type="entry name" value="DNA_mismatch_repair_MutS-lik_N"/>
</dbReference>
<dbReference type="AlphaFoldDB" id="A0A845F0I1"/>
<protein>
    <recommendedName>
        <fullName evidence="2">DNA mismatch repair protein MutS-like N-terminal domain-containing protein</fullName>
    </recommendedName>
</protein>
<dbReference type="Proteomes" id="UP000447833">
    <property type="component" value="Unassembled WGS sequence"/>
</dbReference>
<dbReference type="GO" id="GO:0005524">
    <property type="term" value="F:ATP binding"/>
    <property type="evidence" value="ECO:0007669"/>
    <property type="project" value="InterPro"/>
</dbReference>
<keyword evidence="1" id="KW-0812">Transmembrane</keyword>
<dbReference type="InterPro" id="IPR014719">
    <property type="entry name" value="Ribosomal_bL12_C/ClpS-like"/>
</dbReference>
<dbReference type="GO" id="GO:0030983">
    <property type="term" value="F:mismatched DNA binding"/>
    <property type="evidence" value="ECO:0007669"/>
    <property type="project" value="InterPro"/>
</dbReference>
<evidence type="ECO:0000313" key="4">
    <source>
        <dbReference type="Proteomes" id="UP000447833"/>
    </source>
</evidence>
<evidence type="ECO:0000259" key="2">
    <source>
        <dbReference type="Pfam" id="PF01624"/>
    </source>
</evidence>
<gene>
    <name evidence="3" type="ORF">GLW07_13210</name>
</gene>
<evidence type="ECO:0000256" key="1">
    <source>
        <dbReference type="SAM" id="Phobius"/>
    </source>
</evidence>
<dbReference type="GO" id="GO:0006298">
    <property type="term" value="P:mismatch repair"/>
    <property type="evidence" value="ECO:0007669"/>
    <property type="project" value="InterPro"/>
</dbReference>
<reference evidence="3 4" key="1">
    <citation type="submission" date="2019-11" db="EMBL/GenBank/DDBJ databases">
        <title>Genome sequences of 17 halophilic strains isolated from different environments.</title>
        <authorList>
            <person name="Furrow R.E."/>
        </authorList>
    </citation>
    <scope>NUCLEOTIDE SEQUENCE [LARGE SCALE GENOMIC DNA]</scope>
    <source>
        <strain evidence="3 4">22506_14_FS</strain>
    </source>
</reference>
<proteinExistence type="predicted"/>
<dbReference type="Pfam" id="PF01624">
    <property type="entry name" value="MutS_I"/>
    <property type="match status" value="1"/>
</dbReference>
<dbReference type="RefSeq" id="WP_160919772.1">
    <property type="nucleotide sequence ID" value="NZ_WMEY01000004.1"/>
</dbReference>
<sequence>MTEIVALGFGVSVFYLIFRIGAQMSSLNMQMKKMNDHLDRMAQHMGLPEHPINEELRELVREGRMVEAVKRTREVFGLSLVEAKQYVDGL</sequence>
<dbReference type="EMBL" id="WMEY01000004">
    <property type="protein sequence ID" value="MYL64310.1"/>
    <property type="molecule type" value="Genomic_DNA"/>
</dbReference>
<accession>A0A845F0I1</accession>
<dbReference type="Gene3D" id="3.30.1390.10">
    <property type="match status" value="1"/>
</dbReference>
<name>A0A845F0I1_9BACL</name>
<feature type="domain" description="DNA mismatch repair protein MutS-like N-terminal" evidence="2">
    <location>
        <begin position="9"/>
        <end position="73"/>
    </location>
</feature>